<reference evidence="2" key="1">
    <citation type="submission" date="2025-08" db="UniProtKB">
        <authorList>
            <consortium name="RefSeq"/>
        </authorList>
    </citation>
    <scope>IDENTIFICATION</scope>
</reference>
<dbReference type="RefSeq" id="XP_065668218.1">
    <property type="nucleotide sequence ID" value="XM_065812146.1"/>
</dbReference>
<evidence type="ECO:0000313" key="2">
    <source>
        <dbReference type="RefSeq" id="XP_065668218.1"/>
    </source>
</evidence>
<proteinExistence type="predicted"/>
<sequence>MASFNKKITIKTRNMKKTSITELIGTGKELLLSEFPTYRDTLRYAVLLREQCDKNSRTFLIKDMAKKVACAVITQWQKANANFKAPTIYSEKNIVYKIIKAWDNLVAKLFVNNKPTLHATALRNIIDAGLITEKDTQFIVDHKKIVRAQDNVMNELKNKTLKYIGNGNINCILFDSRKDVTKVKVEVEGSSRFFPGSIKEEHYTTCMEPGGGFLFHFIPQKSSEEKKHAEIVADHLVEWMIQHGVDKTIQALGGDSTNVNTGWEGGVIKFVELKLDKKLNWLICALHTNELPLRHLIVELDGKTFSNNKWSGDLGKLLDTVTDLEINKNFEMVTLGEPLIVLPDKIVKDLSSDQAYGYRIVTAIRSGVLPENLINLEIGHVSHSRWLTTANRFCRLWVSVHFLTEKNLRYLRLIIEFIVGVYFPCWFQIKVKHSWIDGPKHILFQLKQLKFQKKEVFGIVIKTVKRSAWFAFSECIIQTLFCSNNEEERKFGVQKILEIRGEGDDNTQFGDDSVRSRKTPCIITDADKLTNLIDWKDSLYEPLLTTSLTTHEIRNFFYQPMVVPDWPCHSQSIERCVKQVTEACSKTYSHEKREGYIRAQDVSRSFMSK</sequence>
<organism evidence="1 2">
    <name type="scientific">Hydra vulgaris</name>
    <name type="common">Hydra</name>
    <name type="synonym">Hydra attenuata</name>
    <dbReference type="NCBI Taxonomy" id="6087"/>
    <lineage>
        <taxon>Eukaryota</taxon>
        <taxon>Metazoa</taxon>
        <taxon>Cnidaria</taxon>
        <taxon>Hydrozoa</taxon>
        <taxon>Hydroidolina</taxon>
        <taxon>Anthoathecata</taxon>
        <taxon>Aplanulata</taxon>
        <taxon>Hydridae</taxon>
        <taxon>Hydra</taxon>
    </lineage>
</organism>
<dbReference type="Proteomes" id="UP001652625">
    <property type="component" value="Chromosome 12"/>
</dbReference>
<name>A0ABM4D1T6_HYDVU</name>
<dbReference type="GeneID" id="136088436"/>
<accession>A0ABM4D1T6</accession>
<dbReference type="PANTHER" id="PTHR46409:SF1">
    <property type="entry name" value="HTH PSQ-TYPE DOMAIN-CONTAINING PROTEIN"/>
    <property type="match status" value="1"/>
</dbReference>
<gene>
    <name evidence="2" type="primary">LOC136088436</name>
</gene>
<keyword evidence="1" id="KW-1185">Reference proteome</keyword>
<evidence type="ECO:0000313" key="1">
    <source>
        <dbReference type="Proteomes" id="UP001652625"/>
    </source>
</evidence>
<dbReference type="PANTHER" id="PTHR46409">
    <property type="entry name" value="HTH PSQ-TYPE DOMAIN-CONTAINING PROTEIN"/>
    <property type="match status" value="1"/>
</dbReference>
<protein>
    <submittedName>
        <fullName evidence="2">Uncharacterized protein LOC136088436</fullName>
    </submittedName>
</protein>